<name>A0ABW1EPS3_9BACT</name>
<dbReference type="PRINTS" id="PR00080">
    <property type="entry name" value="SDRFAMILY"/>
</dbReference>
<dbReference type="EC" id="1.1.1.-" evidence="2"/>
<dbReference type="CDD" id="cd05233">
    <property type="entry name" value="SDR_c"/>
    <property type="match status" value="1"/>
</dbReference>
<comment type="caution">
    <text evidence="2">The sequence shown here is derived from an EMBL/GenBank/DDBJ whole genome shotgun (WGS) entry which is preliminary data.</text>
</comment>
<evidence type="ECO:0000313" key="3">
    <source>
        <dbReference type="Proteomes" id="UP001596091"/>
    </source>
</evidence>
<dbReference type="Proteomes" id="UP001596091">
    <property type="component" value="Unassembled WGS sequence"/>
</dbReference>
<comment type="similarity">
    <text evidence="1">Belongs to the short-chain dehydrogenases/reductases (SDR) family.</text>
</comment>
<dbReference type="RefSeq" id="WP_263332262.1">
    <property type="nucleotide sequence ID" value="NZ_JAGSYH010000001.1"/>
</dbReference>
<gene>
    <name evidence="2" type="ORF">ACFPT7_21725</name>
</gene>
<dbReference type="GO" id="GO:0016491">
    <property type="term" value="F:oxidoreductase activity"/>
    <property type="evidence" value="ECO:0007669"/>
    <property type="project" value="UniProtKB-KW"/>
</dbReference>
<dbReference type="InterPro" id="IPR002347">
    <property type="entry name" value="SDR_fam"/>
</dbReference>
<dbReference type="SUPFAM" id="SSF51735">
    <property type="entry name" value="NAD(P)-binding Rossmann-fold domains"/>
    <property type="match status" value="1"/>
</dbReference>
<dbReference type="PRINTS" id="PR00081">
    <property type="entry name" value="GDHRDH"/>
</dbReference>
<dbReference type="Gene3D" id="3.40.50.720">
    <property type="entry name" value="NAD(P)-binding Rossmann-like Domain"/>
    <property type="match status" value="1"/>
</dbReference>
<sequence length="247" mass="26579">MGRLEGKIAVITGGNSGIGLATAKRFVAEGAFVFITGRRQSELDKAAAEIGNNITAVRGDVSDLQDLDRLYATVKETKGGIDILFANAGILEPIPTAHVTPEHYDRVFDINARGVYFTVQKALPLLRDNASIIVNGSGAWTRGIPIYSTYAATKAALRSFVRTWTAELAPRGIRSNIISPGPIDTPIHGVFPPERHPAHNDQLLQMIPMHRIGQPEEIADAALFLASDESRYISGIDLPVDGGLNSV</sequence>
<protein>
    <submittedName>
        <fullName evidence="2">SDR family NAD(P)-dependent oxidoreductase</fullName>
        <ecNumber evidence="2">1.1.1.-</ecNumber>
    </submittedName>
</protein>
<evidence type="ECO:0000313" key="2">
    <source>
        <dbReference type="EMBL" id="MFC5864943.1"/>
    </source>
</evidence>
<dbReference type="EMBL" id="JBHSPH010000010">
    <property type="protein sequence ID" value="MFC5864943.1"/>
    <property type="molecule type" value="Genomic_DNA"/>
</dbReference>
<keyword evidence="3" id="KW-1185">Reference proteome</keyword>
<keyword evidence="2" id="KW-0560">Oxidoreductase</keyword>
<dbReference type="PANTHER" id="PTHR42760">
    <property type="entry name" value="SHORT-CHAIN DEHYDROGENASES/REDUCTASES FAMILY MEMBER"/>
    <property type="match status" value="1"/>
</dbReference>
<evidence type="ECO:0000256" key="1">
    <source>
        <dbReference type="ARBA" id="ARBA00006484"/>
    </source>
</evidence>
<dbReference type="Pfam" id="PF13561">
    <property type="entry name" value="adh_short_C2"/>
    <property type="match status" value="1"/>
</dbReference>
<dbReference type="InterPro" id="IPR036291">
    <property type="entry name" value="NAD(P)-bd_dom_sf"/>
</dbReference>
<reference evidence="3" key="1">
    <citation type="journal article" date="2019" name="Int. J. Syst. Evol. Microbiol.">
        <title>The Global Catalogue of Microorganisms (GCM) 10K type strain sequencing project: providing services to taxonomists for standard genome sequencing and annotation.</title>
        <authorList>
            <consortium name="The Broad Institute Genomics Platform"/>
            <consortium name="The Broad Institute Genome Sequencing Center for Infectious Disease"/>
            <person name="Wu L."/>
            <person name="Ma J."/>
        </authorList>
    </citation>
    <scope>NUCLEOTIDE SEQUENCE [LARGE SCALE GENOMIC DNA]</scope>
    <source>
        <strain evidence="3">JCM 4087</strain>
    </source>
</reference>
<dbReference type="NCBIfam" id="NF005559">
    <property type="entry name" value="PRK07231.1"/>
    <property type="match status" value="1"/>
</dbReference>
<accession>A0ABW1EPS3</accession>
<proteinExistence type="inferred from homology"/>
<organism evidence="2 3">
    <name type="scientific">Acidicapsa dinghuensis</name>
    <dbReference type="NCBI Taxonomy" id="2218256"/>
    <lineage>
        <taxon>Bacteria</taxon>
        <taxon>Pseudomonadati</taxon>
        <taxon>Acidobacteriota</taxon>
        <taxon>Terriglobia</taxon>
        <taxon>Terriglobales</taxon>
        <taxon>Acidobacteriaceae</taxon>
        <taxon>Acidicapsa</taxon>
    </lineage>
</organism>